<dbReference type="Gene3D" id="3.20.20.80">
    <property type="entry name" value="Glycosidases"/>
    <property type="match status" value="1"/>
</dbReference>
<reference evidence="7" key="1">
    <citation type="journal article" date="2019" name="Int. J. Syst. Evol. Microbiol.">
        <title>The Global Catalogue of Microorganisms (GCM) 10K type strain sequencing project: providing services to taxonomists for standard genome sequencing and annotation.</title>
        <authorList>
            <consortium name="The Broad Institute Genomics Platform"/>
            <consortium name="The Broad Institute Genome Sequencing Center for Infectious Disease"/>
            <person name="Wu L."/>
            <person name="Ma J."/>
        </authorList>
    </citation>
    <scope>NUCLEOTIDE SEQUENCE [LARGE SCALE GENOMIC DNA]</scope>
    <source>
        <strain evidence="7">CGMCC 1.12477</strain>
    </source>
</reference>
<dbReference type="RefSeq" id="WP_379189483.1">
    <property type="nucleotide sequence ID" value="NZ_JBHUGD010000003.1"/>
</dbReference>
<proteinExistence type="inferred from homology"/>
<keyword evidence="2 4" id="KW-0378">Hydrolase</keyword>
<protein>
    <submittedName>
        <fullName evidence="6">Glycoside hydrolase family 26 protein</fullName>
    </submittedName>
</protein>
<comment type="caution">
    <text evidence="6">The sequence shown here is derived from an EMBL/GenBank/DDBJ whole genome shotgun (WGS) entry which is preliminary data.</text>
</comment>
<dbReference type="Pfam" id="PF02156">
    <property type="entry name" value="Glyco_hydro_26"/>
    <property type="match status" value="1"/>
</dbReference>
<evidence type="ECO:0000256" key="1">
    <source>
        <dbReference type="ARBA" id="ARBA00007754"/>
    </source>
</evidence>
<keyword evidence="3 4" id="KW-0326">Glycosidase</keyword>
<evidence type="ECO:0000313" key="6">
    <source>
        <dbReference type="EMBL" id="MFD1946893.1"/>
    </source>
</evidence>
<dbReference type="InterPro" id="IPR000805">
    <property type="entry name" value="Glyco_hydro_26"/>
</dbReference>
<dbReference type="InterPro" id="IPR017853">
    <property type="entry name" value="GH"/>
</dbReference>
<evidence type="ECO:0000256" key="3">
    <source>
        <dbReference type="ARBA" id="ARBA00023295"/>
    </source>
</evidence>
<organism evidence="6 7">
    <name type="scientific">Nocardioides aestuarii</name>
    <dbReference type="NCBI Taxonomy" id="252231"/>
    <lineage>
        <taxon>Bacteria</taxon>
        <taxon>Bacillati</taxon>
        <taxon>Actinomycetota</taxon>
        <taxon>Actinomycetes</taxon>
        <taxon>Propionibacteriales</taxon>
        <taxon>Nocardioidaceae</taxon>
        <taxon>Nocardioides</taxon>
    </lineage>
</organism>
<dbReference type="PANTHER" id="PTHR40079">
    <property type="entry name" value="MANNAN ENDO-1,4-BETA-MANNOSIDASE E-RELATED"/>
    <property type="match status" value="1"/>
</dbReference>
<dbReference type="InterPro" id="IPR022790">
    <property type="entry name" value="GH26_dom"/>
</dbReference>
<gene>
    <name evidence="6" type="ORF">ACFSDE_08815</name>
</gene>
<sequence>MLVSPRTSTAGPATHRLRVPVLTLLLMLLPSLLALSTASPTAAAEERVAKRALAHRVELGAWVEGMTAEPSRLVDFEQLVRHRTGIASYYWGYGDVFPGETELAFADGGRREVLLSWDMGPTRFTDWTDGSEDAYLDQLVEAALAYPYDVHVRPWPEMNGDWVSFQPTRTGDRVHGGTYREFKLAWRYVVRYFRDRGADNVKWVFNPTVDVYAETTTVADIWPGRRYVDVLGLDGFNWGRDSSWGRWKSFERIMAPQYRRLTALHPTAPVWVCEVASKEPKVDDGAPVDRDSSKARWIKQALSTTRFPRMTALIWFQEERERDWRVESSRASLRAFRRHL</sequence>
<dbReference type="Proteomes" id="UP001597351">
    <property type="component" value="Unassembled WGS sequence"/>
</dbReference>
<feature type="domain" description="GH26" evidence="5">
    <location>
        <begin position="35"/>
        <end position="340"/>
    </location>
</feature>
<feature type="active site" description="Nucleophile" evidence="4">
    <location>
        <position position="274"/>
    </location>
</feature>
<dbReference type="PROSITE" id="PS51764">
    <property type="entry name" value="GH26"/>
    <property type="match status" value="1"/>
</dbReference>
<evidence type="ECO:0000256" key="2">
    <source>
        <dbReference type="ARBA" id="ARBA00022801"/>
    </source>
</evidence>
<keyword evidence="7" id="KW-1185">Reference proteome</keyword>
<dbReference type="PANTHER" id="PTHR40079:SF4">
    <property type="entry name" value="GH26 DOMAIN-CONTAINING PROTEIN-RELATED"/>
    <property type="match status" value="1"/>
</dbReference>
<dbReference type="EMBL" id="JBHUGD010000003">
    <property type="protein sequence ID" value="MFD1946893.1"/>
    <property type="molecule type" value="Genomic_DNA"/>
</dbReference>
<name>A0ABW4TKQ4_9ACTN</name>
<evidence type="ECO:0000256" key="4">
    <source>
        <dbReference type="PROSITE-ProRule" id="PRU01100"/>
    </source>
</evidence>
<dbReference type="SUPFAM" id="SSF51445">
    <property type="entry name" value="(Trans)glycosidases"/>
    <property type="match status" value="1"/>
</dbReference>
<comment type="similarity">
    <text evidence="1 4">Belongs to the glycosyl hydrolase 26 family.</text>
</comment>
<accession>A0ABW4TKQ4</accession>
<feature type="active site" description="Proton donor" evidence="4">
    <location>
        <position position="157"/>
    </location>
</feature>
<evidence type="ECO:0000313" key="7">
    <source>
        <dbReference type="Proteomes" id="UP001597351"/>
    </source>
</evidence>
<evidence type="ECO:0000259" key="5">
    <source>
        <dbReference type="PROSITE" id="PS51764"/>
    </source>
</evidence>
<dbReference type="GO" id="GO:0016787">
    <property type="term" value="F:hydrolase activity"/>
    <property type="evidence" value="ECO:0007669"/>
    <property type="project" value="UniProtKB-KW"/>
</dbReference>